<dbReference type="InterPro" id="IPR016155">
    <property type="entry name" value="Mopterin_synth/thiamin_S_b"/>
</dbReference>
<gene>
    <name evidence="3" type="ORF">DWG20_09460</name>
</gene>
<dbReference type="EMBL" id="CP031337">
    <property type="protein sequence ID" value="AXK39653.1"/>
    <property type="molecule type" value="Genomic_DNA"/>
</dbReference>
<dbReference type="KEGG" id="ccah:DWG20_09460"/>
<evidence type="ECO:0000313" key="3">
    <source>
        <dbReference type="EMBL" id="AXK39653.1"/>
    </source>
</evidence>
<dbReference type="SUPFAM" id="SSF54285">
    <property type="entry name" value="MoaD/ThiS"/>
    <property type="match status" value="1"/>
</dbReference>
<proteinExistence type="inferred from homology"/>
<evidence type="ECO:0000313" key="4">
    <source>
        <dbReference type="Proteomes" id="UP000254537"/>
    </source>
</evidence>
<dbReference type="PANTHER" id="PTHR37483:SF1">
    <property type="entry name" value="UPF0125 PROTEIN RATB"/>
    <property type="match status" value="1"/>
</dbReference>
<organism evidence="3 4">
    <name type="scientific">Crenobacter cavernae</name>
    <dbReference type="NCBI Taxonomy" id="2290923"/>
    <lineage>
        <taxon>Bacteria</taxon>
        <taxon>Pseudomonadati</taxon>
        <taxon>Pseudomonadota</taxon>
        <taxon>Betaproteobacteria</taxon>
        <taxon>Neisseriales</taxon>
        <taxon>Neisseriaceae</taxon>
        <taxon>Crenobacter</taxon>
    </lineage>
</organism>
<comment type="similarity">
    <text evidence="1 2">Belongs to the UPF0125 (RnfH) family.</text>
</comment>
<dbReference type="RefSeq" id="WP_115433585.1">
    <property type="nucleotide sequence ID" value="NZ_CP031337.1"/>
</dbReference>
<dbReference type="HAMAP" id="MF_00460">
    <property type="entry name" value="UPF0125_RnfH"/>
    <property type="match status" value="1"/>
</dbReference>
<dbReference type="Pfam" id="PF03658">
    <property type="entry name" value="Ub-RnfH"/>
    <property type="match status" value="1"/>
</dbReference>
<dbReference type="PANTHER" id="PTHR37483">
    <property type="entry name" value="UPF0125 PROTEIN RATB"/>
    <property type="match status" value="1"/>
</dbReference>
<dbReference type="Gene3D" id="3.10.20.280">
    <property type="entry name" value="RnfH-like"/>
    <property type="match status" value="1"/>
</dbReference>
<sequence length="109" mass="11476">MTDKPGASIDVEVAYARPGKQAIVKLAVAAGTSAEAAVRASAIAEQFPEIELNDLRLGVFGKAVRADTVLRAHDRVEIYRPLLADPKAVRRQRAEAGRAVKKGGGVADA</sequence>
<protein>
    <recommendedName>
        <fullName evidence="2">UPF0125 protein DWG20_09460</fullName>
    </recommendedName>
</protein>
<dbReference type="Proteomes" id="UP000254537">
    <property type="component" value="Chromosome"/>
</dbReference>
<dbReference type="NCBIfam" id="NF002490">
    <property type="entry name" value="PRK01777.1"/>
    <property type="match status" value="1"/>
</dbReference>
<reference evidence="3 4" key="1">
    <citation type="submission" date="2018-07" db="EMBL/GenBank/DDBJ databases">
        <title>Crenobacter cavernae sp. nov., isolated from a karst cave.</title>
        <authorList>
            <person name="Zhu H."/>
        </authorList>
    </citation>
    <scope>NUCLEOTIDE SEQUENCE [LARGE SCALE GENOMIC DNA]</scope>
    <source>
        <strain evidence="3 4">K1W11S-77</strain>
    </source>
</reference>
<dbReference type="AlphaFoldDB" id="A0A345Y6V1"/>
<dbReference type="OrthoDB" id="9796575at2"/>
<name>A0A345Y6V1_9NEIS</name>
<evidence type="ECO:0000256" key="1">
    <source>
        <dbReference type="ARBA" id="ARBA00010645"/>
    </source>
</evidence>
<evidence type="ECO:0000256" key="2">
    <source>
        <dbReference type="HAMAP-Rule" id="MF_00460"/>
    </source>
</evidence>
<dbReference type="InterPro" id="IPR005346">
    <property type="entry name" value="RnfH"/>
</dbReference>
<dbReference type="InterPro" id="IPR037021">
    <property type="entry name" value="RnfH_sf"/>
</dbReference>
<accession>A0A345Y6V1</accession>